<organism evidence="1 2">
    <name type="scientific">Lipomyces orientalis</name>
    <dbReference type="NCBI Taxonomy" id="1233043"/>
    <lineage>
        <taxon>Eukaryota</taxon>
        <taxon>Fungi</taxon>
        <taxon>Dikarya</taxon>
        <taxon>Ascomycota</taxon>
        <taxon>Saccharomycotina</taxon>
        <taxon>Lipomycetes</taxon>
        <taxon>Lipomycetales</taxon>
        <taxon>Lipomycetaceae</taxon>
        <taxon>Lipomyces</taxon>
    </lineage>
</organism>
<evidence type="ECO:0000313" key="2">
    <source>
        <dbReference type="Proteomes" id="UP001489719"/>
    </source>
</evidence>
<proteinExistence type="predicted"/>
<gene>
    <name evidence="1" type="ORF">V1517DRAFT_320150</name>
</gene>
<keyword evidence="2" id="KW-1185">Reference proteome</keyword>
<dbReference type="Proteomes" id="UP001489719">
    <property type="component" value="Unassembled WGS sequence"/>
</dbReference>
<protein>
    <submittedName>
        <fullName evidence="1">Uncharacterized protein</fullName>
    </submittedName>
</protein>
<comment type="caution">
    <text evidence="1">The sequence shown here is derived from an EMBL/GenBank/DDBJ whole genome shotgun (WGS) entry which is preliminary data.</text>
</comment>
<reference evidence="2" key="1">
    <citation type="journal article" date="2024" name="Front. Bioeng. Biotechnol.">
        <title>Genome-scale model development and genomic sequencing of the oleaginous clade Lipomyces.</title>
        <authorList>
            <person name="Czajka J.J."/>
            <person name="Han Y."/>
            <person name="Kim J."/>
            <person name="Mondo S.J."/>
            <person name="Hofstad B.A."/>
            <person name="Robles A."/>
            <person name="Haridas S."/>
            <person name="Riley R."/>
            <person name="LaButti K."/>
            <person name="Pangilinan J."/>
            <person name="Andreopoulos W."/>
            <person name="Lipzen A."/>
            <person name="Yan J."/>
            <person name="Wang M."/>
            <person name="Ng V."/>
            <person name="Grigoriev I.V."/>
            <person name="Spatafora J.W."/>
            <person name="Magnuson J.K."/>
            <person name="Baker S.E."/>
            <person name="Pomraning K.R."/>
        </authorList>
    </citation>
    <scope>NUCLEOTIDE SEQUENCE [LARGE SCALE GENOMIC DNA]</scope>
    <source>
        <strain evidence="2">CBS 10300</strain>
    </source>
</reference>
<accession>A0ACC3TQY3</accession>
<dbReference type="EMBL" id="MU970060">
    <property type="protein sequence ID" value="KAK9323549.1"/>
    <property type="molecule type" value="Genomic_DNA"/>
</dbReference>
<evidence type="ECO:0000313" key="1">
    <source>
        <dbReference type="EMBL" id="KAK9323549.1"/>
    </source>
</evidence>
<sequence>MVGRQLSITSWPARSSKRVKARVDTDPVTDAEAFASKPDHTGFTEMTNQDEANVCGDINEPDKHVAAIGHHRNLATPNCKSITGGLPARTAYDELLNPDPQTGHCKVEVSIVEIGLVSNLVVSTDISIPDPTASEKAKVQYYLLANPSGSSADDSWTLPPLARLPGDSPTRDFVPPWFASQAVTPYGQCPRLTFPTRASKRRICSVVSRSRRKLNLQKTTMRDGLLTKPSHGYRGSDRKTDKLFARSEPDLRIIAGDHDCTHLTAGDYEAPSLAKIRSEWWDTGCINELGTVGKDNTVRLMAGDEIAA</sequence>
<name>A0ACC3TQY3_9ASCO</name>